<dbReference type="Proteomes" id="UP000284706">
    <property type="component" value="Unassembled WGS sequence"/>
</dbReference>
<proteinExistence type="predicted"/>
<evidence type="ECO:0000313" key="2">
    <source>
        <dbReference type="Proteomes" id="UP000284706"/>
    </source>
</evidence>
<dbReference type="InParanoid" id="A0A409WIU6"/>
<sequence length="219" mass="24243">MVYSTGYDNLFKGKVSRDVERSLISMPLSLRWSRQLLNLDQLQHQKIARLRCCARCCRGLMFKVGSVRDKADLPTGAVVTSGSFVVNGGERTGNYASNGWDDEGSKGVAMLEGNQAALSAPAFLTDCKYHRYQASENVIARLIHPKLFLIRQSPHDAPNNSLLNVDLLHCASGSFDTPVYVWTVAVQEWWVWRCELYAWSDGGKGSVGSSALDTRNIAP</sequence>
<keyword evidence="2" id="KW-1185">Reference proteome</keyword>
<gene>
    <name evidence="1" type="ORF">CVT26_007436</name>
</gene>
<reference evidence="1 2" key="1">
    <citation type="journal article" date="2018" name="Evol. Lett.">
        <title>Horizontal gene cluster transfer increased hallucinogenic mushroom diversity.</title>
        <authorList>
            <person name="Reynolds H.T."/>
            <person name="Vijayakumar V."/>
            <person name="Gluck-Thaler E."/>
            <person name="Korotkin H.B."/>
            <person name="Matheny P.B."/>
            <person name="Slot J.C."/>
        </authorList>
    </citation>
    <scope>NUCLEOTIDE SEQUENCE [LARGE SCALE GENOMIC DNA]</scope>
    <source>
        <strain evidence="1 2">SRW20</strain>
    </source>
</reference>
<accession>A0A409WIU6</accession>
<name>A0A409WIU6_9AGAR</name>
<evidence type="ECO:0000313" key="1">
    <source>
        <dbReference type="EMBL" id="PPQ78427.1"/>
    </source>
</evidence>
<comment type="caution">
    <text evidence="1">The sequence shown here is derived from an EMBL/GenBank/DDBJ whole genome shotgun (WGS) entry which is preliminary data.</text>
</comment>
<dbReference type="EMBL" id="NHYE01005051">
    <property type="protein sequence ID" value="PPQ78427.1"/>
    <property type="molecule type" value="Genomic_DNA"/>
</dbReference>
<protein>
    <submittedName>
        <fullName evidence="1">Uncharacterized protein</fullName>
    </submittedName>
</protein>
<organism evidence="1 2">
    <name type="scientific">Gymnopilus dilepis</name>
    <dbReference type="NCBI Taxonomy" id="231916"/>
    <lineage>
        <taxon>Eukaryota</taxon>
        <taxon>Fungi</taxon>
        <taxon>Dikarya</taxon>
        <taxon>Basidiomycota</taxon>
        <taxon>Agaricomycotina</taxon>
        <taxon>Agaricomycetes</taxon>
        <taxon>Agaricomycetidae</taxon>
        <taxon>Agaricales</taxon>
        <taxon>Agaricineae</taxon>
        <taxon>Hymenogastraceae</taxon>
        <taxon>Gymnopilus</taxon>
    </lineage>
</organism>
<dbReference type="AlphaFoldDB" id="A0A409WIU6"/>
<dbReference type="STRING" id="231916.A0A409WIU6"/>
<dbReference type="OrthoDB" id="2306at2759"/>